<organism evidence="5 6">
    <name type="scientific">Hyphopichia burtonii NRRL Y-1933</name>
    <dbReference type="NCBI Taxonomy" id="984485"/>
    <lineage>
        <taxon>Eukaryota</taxon>
        <taxon>Fungi</taxon>
        <taxon>Dikarya</taxon>
        <taxon>Ascomycota</taxon>
        <taxon>Saccharomycotina</taxon>
        <taxon>Pichiomycetes</taxon>
        <taxon>Debaryomycetaceae</taxon>
        <taxon>Hyphopichia</taxon>
    </lineage>
</organism>
<dbReference type="GO" id="GO:0044695">
    <property type="term" value="C:Dsc E3 ubiquitin ligase complex"/>
    <property type="evidence" value="ECO:0007669"/>
    <property type="project" value="InterPro"/>
</dbReference>
<dbReference type="EMBL" id="KV454539">
    <property type="protein sequence ID" value="ODV68529.1"/>
    <property type="molecule type" value="Genomic_DNA"/>
</dbReference>
<evidence type="ECO:0000256" key="1">
    <source>
        <dbReference type="SAM" id="MobiDB-lite"/>
    </source>
</evidence>
<dbReference type="Pfam" id="PF13373">
    <property type="entry name" value="Dsc3_C"/>
    <property type="match status" value="1"/>
</dbReference>
<dbReference type="GeneID" id="30995320"/>
<feature type="domain" description="DSC E3 ubiquitin ligase complex subunit 3 ubiquitin-like" evidence="3">
    <location>
        <begin position="4"/>
        <end position="110"/>
    </location>
</feature>
<dbReference type="PANTHER" id="PTHR28049">
    <property type="entry name" value="TRANSMEMBRANE PROTEIN YOR223W"/>
    <property type="match status" value="1"/>
</dbReference>
<dbReference type="Proteomes" id="UP000095085">
    <property type="component" value="Unassembled WGS sequence"/>
</dbReference>
<dbReference type="InterPro" id="IPR025390">
    <property type="entry name" value="Dsc3_C"/>
</dbReference>
<feature type="transmembrane region" description="Helical" evidence="2">
    <location>
        <begin position="249"/>
        <end position="269"/>
    </location>
</feature>
<feature type="compositionally biased region" description="Polar residues" evidence="1">
    <location>
        <begin position="200"/>
        <end position="215"/>
    </location>
</feature>
<evidence type="ECO:0000256" key="2">
    <source>
        <dbReference type="SAM" id="Phobius"/>
    </source>
</evidence>
<dbReference type="PANTHER" id="PTHR28049:SF1">
    <property type="entry name" value="DSC E3 UBIQUITIN LIGASE COMPLEX SUBUNIT 3"/>
    <property type="match status" value="1"/>
</dbReference>
<feature type="region of interest" description="Disordered" evidence="1">
    <location>
        <begin position="199"/>
        <end position="240"/>
    </location>
</feature>
<evidence type="ECO:0008006" key="7">
    <source>
        <dbReference type="Google" id="ProtNLM"/>
    </source>
</evidence>
<keyword evidence="2" id="KW-0812">Transmembrane</keyword>
<gene>
    <name evidence="5" type="ORF">HYPBUDRAFT_151961</name>
</gene>
<keyword evidence="2" id="KW-0472">Membrane</keyword>
<sequence length="300" mass="34154">MKASLIIRFTNTVLNGPEIRDLEIPLSINFDKDDINKLVNTTWLKVIIRNKVPVSERRRLRLIYNGRVLNQTTNFRKDVFEPKLRQMEANSEEEGDEEMKVYIHCVIGDELTYSQLNEENQLDNRPQQVSTTPDIIGFDRLLQQGFSQDDINDLRRQFHSIYMPNLFESRNGGVDSINDVEEEERRQRLISELEERWIESTINNNPTNETSNRPPTTAGPASGNEQTQAATAPAAPSNDVSDINSNEDLLLGLGLGIFLGAISVIFILLDDTVFNKRQKMAVFAGVFINVSFAIVRGQWI</sequence>
<dbReference type="AlphaFoldDB" id="A0A1E4RMQ0"/>
<dbReference type="GO" id="GO:0005783">
    <property type="term" value="C:endoplasmic reticulum"/>
    <property type="evidence" value="ECO:0007669"/>
    <property type="project" value="TreeGrafter"/>
</dbReference>
<feature type="domain" description="DSC E3 ubiquitin ligase complex subunit 3 C-terminal" evidence="4">
    <location>
        <begin position="136"/>
        <end position="296"/>
    </location>
</feature>
<evidence type="ECO:0000313" key="5">
    <source>
        <dbReference type="EMBL" id="ODV68529.1"/>
    </source>
</evidence>
<protein>
    <recommendedName>
        <fullName evidence="7">Ubiquitin-like domain-containing protein</fullName>
    </recommendedName>
</protein>
<dbReference type="Pfam" id="PF10302">
    <property type="entry name" value="Dsc3_N"/>
    <property type="match status" value="1"/>
</dbReference>
<feature type="compositionally biased region" description="Low complexity" evidence="1">
    <location>
        <begin position="226"/>
        <end position="236"/>
    </location>
</feature>
<name>A0A1E4RMQ0_9ASCO</name>
<evidence type="ECO:0000259" key="3">
    <source>
        <dbReference type="Pfam" id="PF10302"/>
    </source>
</evidence>
<accession>A0A1E4RMQ0</accession>
<feature type="transmembrane region" description="Helical" evidence="2">
    <location>
        <begin position="281"/>
        <end position="299"/>
    </location>
</feature>
<evidence type="ECO:0000259" key="4">
    <source>
        <dbReference type="Pfam" id="PF13373"/>
    </source>
</evidence>
<reference evidence="6" key="1">
    <citation type="submission" date="2016-05" db="EMBL/GenBank/DDBJ databases">
        <title>Comparative genomics of biotechnologically important yeasts.</title>
        <authorList>
            <consortium name="DOE Joint Genome Institute"/>
            <person name="Riley R."/>
            <person name="Haridas S."/>
            <person name="Wolfe K.H."/>
            <person name="Lopes M.R."/>
            <person name="Hittinger C.T."/>
            <person name="Goker M."/>
            <person name="Salamov A."/>
            <person name="Wisecaver J."/>
            <person name="Long T.M."/>
            <person name="Aerts A.L."/>
            <person name="Barry K."/>
            <person name="Choi C."/>
            <person name="Clum A."/>
            <person name="Coughlan A.Y."/>
            <person name="Deshpande S."/>
            <person name="Douglass A.P."/>
            <person name="Hanson S.J."/>
            <person name="Klenk H.-P."/>
            <person name="Labutti K."/>
            <person name="Lapidus A."/>
            <person name="Lindquist E."/>
            <person name="Lipzen A."/>
            <person name="Meier-Kolthoff J.P."/>
            <person name="Ohm R.A."/>
            <person name="Otillar R.P."/>
            <person name="Pangilinan J."/>
            <person name="Peng Y."/>
            <person name="Rokas A."/>
            <person name="Rosa C.A."/>
            <person name="Scheuner C."/>
            <person name="Sibirny A.A."/>
            <person name="Slot J.C."/>
            <person name="Stielow J.B."/>
            <person name="Sun H."/>
            <person name="Kurtzman C.P."/>
            <person name="Blackwell M."/>
            <person name="Grigoriev I.V."/>
            <person name="Jeffries T.W."/>
        </authorList>
    </citation>
    <scope>NUCLEOTIDE SEQUENCE [LARGE SCALE GENOMIC DNA]</scope>
    <source>
        <strain evidence="6">NRRL Y-1933</strain>
    </source>
</reference>
<dbReference type="OrthoDB" id="2556122at2759"/>
<proteinExistence type="predicted"/>
<dbReference type="RefSeq" id="XP_020077596.1">
    <property type="nucleotide sequence ID" value="XM_020220770.1"/>
</dbReference>
<evidence type="ECO:0000313" key="6">
    <source>
        <dbReference type="Proteomes" id="UP000095085"/>
    </source>
</evidence>
<keyword evidence="6" id="KW-1185">Reference proteome</keyword>
<dbReference type="InterPro" id="IPR019413">
    <property type="entry name" value="Dsc3_ub-like_dom"/>
</dbReference>
<dbReference type="InterPro" id="IPR045226">
    <property type="entry name" value="Dsc3"/>
</dbReference>
<keyword evidence="2" id="KW-1133">Transmembrane helix</keyword>